<comment type="caution">
    <text evidence="1">The sequence shown here is derived from an EMBL/GenBank/DDBJ whole genome shotgun (WGS) entry which is preliminary data.</text>
</comment>
<sequence>MRKEELLDHLVDLARRMDFDVRYDRGSFRDGSCRLQDKRVIILNRTSPVGQKIAATAKALNDQPLEGIFLLPAVREVITQTRNNSAELITENHHG</sequence>
<reference evidence="1 2" key="1">
    <citation type="submission" date="2017-06" db="EMBL/GenBank/DDBJ databases">
        <title>Novel microbial phyla capable of carbon fixation and sulfur reduction in deep-sea sediments.</title>
        <authorList>
            <person name="Huang J."/>
            <person name="Baker B."/>
            <person name="Wang Y."/>
        </authorList>
    </citation>
    <scope>NUCLEOTIDE SEQUENCE [LARGE SCALE GENOMIC DNA]</scope>
    <source>
        <strain evidence="1">B3_LCP</strain>
    </source>
</reference>
<accession>A0A532V517</accession>
<name>A0A532V517_UNCL8</name>
<evidence type="ECO:0000313" key="1">
    <source>
        <dbReference type="EMBL" id="TKJ42296.1"/>
    </source>
</evidence>
<proteinExistence type="predicted"/>
<dbReference type="AlphaFoldDB" id="A0A532V517"/>
<dbReference type="Proteomes" id="UP000319619">
    <property type="component" value="Unassembled WGS sequence"/>
</dbReference>
<dbReference type="EMBL" id="NJBN01000001">
    <property type="protein sequence ID" value="TKJ42296.1"/>
    <property type="molecule type" value="Genomic_DNA"/>
</dbReference>
<protein>
    <submittedName>
        <fullName evidence="1">Uncharacterized protein</fullName>
    </submittedName>
</protein>
<gene>
    <name evidence="1" type="ORF">CEE37_01050</name>
</gene>
<evidence type="ECO:0000313" key="2">
    <source>
        <dbReference type="Proteomes" id="UP000319619"/>
    </source>
</evidence>
<organism evidence="1 2">
    <name type="scientific">candidate division LCP-89 bacterium B3_LCP</name>
    <dbReference type="NCBI Taxonomy" id="2012998"/>
    <lineage>
        <taxon>Bacteria</taxon>
        <taxon>Pseudomonadati</taxon>
        <taxon>Bacteria division LCP-89</taxon>
    </lineage>
</organism>